<evidence type="ECO:0000313" key="2">
    <source>
        <dbReference type="EMBL" id="OZM74426.1"/>
    </source>
</evidence>
<name>A0A263DAB0_9PSEU</name>
<dbReference type="InParanoid" id="A0A263DAB0"/>
<feature type="compositionally biased region" description="Pro residues" evidence="1">
    <location>
        <begin position="115"/>
        <end position="127"/>
    </location>
</feature>
<protein>
    <submittedName>
        <fullName evidence="2">Uncharacterized protein</fullName>
    </submittedName>
</protein>
<keyword evidence="3" id="KW-1185">Reference proteome</keyword>
<gene>
    <name evidence="2" type="ORF">CFN78_04705</name>
</gene>
<evidence type="ECO:0000256" key="1">
    <source>
        <dbReference type="SAM" id="MobiDB-lite"/>
    </source>
</evidence>
<organism evidence="2 3">
    <name type="scientific">Amycolatopsis antarctica</name>
    <dbReference type="NCBI Taxonomy" id="1854586"/>
    <lineage>
        <taxon>Bacteria</taxon>
        <taxon>Bacillati</taxon>
        <taxon>Actinomycetota</taxon>
        <taxon>Actinomycetes</taxon>
        <taxon>Pseudonocardiales</taxon>
        <taxon>Pseudonocardiaceae</taxon>
        <taxon>Amycolatopsis</taxon>
    </lineage>
</organism>
<feature type="compositionally biased region" description="Low complexity" evidence="1">
    <location>
        <begin position="83"/>
        <end position="92"/>
    </location>
</feature>
<accession>A0A263DAB0</accession>
<feature type="region of interest" description="Disordered" evidence="1">
    <location>
        <begin position="55"/>
        <end position="160"/>
    </location>
</feature>
<feature type="region of interest" description="Disordered" evidence="1">
    <location>
        <begin position="1"/>
        <end position="23"/>
    </location>
</feature>
<dbReference type="EMBL" id="NKYE01000002">
    <property type="protein sequence ID" value="OZM74426.1"/>
    <property type="molecule type" value="Genomic_DNA"/>
</dbReference>
<feature type="compositionally biased region" description="Low complexity" evidence="1">
    <location>
        <begin position="56"/>
        <end position="72"/>
    </location>
</feature>
<comment type="caution">
    <text evidence="2">The sequence shown here is derived from an EMBL/GenBank/DDBJ whole genome shotgun (WGS) entry which is preliminary data.</text>
</comment>
<dbReference type="Proteomes" id="UP000242444">
    <property type="component" value="Unassembled WGS sequence"/>
</dbReference>
<proteinExistence type="predicted"/>
<evidence type="ECO:0000313" key="3">
    <source>
        <dbReference type="Proteomes" id="UP000242444"/>
    </source>
</evidence>
<dbReference type="AlphaFoldDB" id="A0A263DAB0"/>
<reference evidence="2 3" key="1">
    <citation type="submission" date="2017-07" db="EMBL/GenBank/DDBJ databases">
        <title>Amycolatopsis antarcticus sp. nov., isolated from the surface of an Antarcticus brown macroalga.</title>
        <authorList>
            <person name="Wang J."/>
            <person name="Leiva S."/>
            <person name="Huang J."/>
            <person name="Huang Y."/>
        </authorList>
    </citation>
    <scope>NUCLEOTIDE SEQUENCE [LARGE SCALE GENOMIC DNA]</scope>
    <source>
        <strain evidence="2 3">AU-G6</strain>
    </source>
</reference>
<sequence>MGAQPPVTRSSRDGSVTLGVRPGGDLASLVLAPSAEGMPAHRLAEIILATYREAADAAAGTVPAPPAAGADAETVRLVRGSLPAEPGETPAEGGAGGSRGRTVFAAQAGDLAAEQPPPPPPPRPSRTPAPRRTRRRPPGGPDGRDGDERTGGAPNRPAGR</sequence>